<evidence type="ECO:0000313" key="4">
    <source>
        <dbReference type="Proteomes" id="UP001281761"/>
    </source>
</evidence>
<dbReference type="InterPro" id="IPR054708">
    <property type="entry name" value="MTPAP-like_central"/>
</dbReference>
<comment type="caution">
    <text evidence="3">The sequence shown here is derived from an EMBL/GenBank/DDBJ whole genome shotgun (WGS) entry which is preliminary data.</text>
</comment>
<feature type="compositionally biased region" description="Polar residues" evidence="1">
    <location>
        <begin position="311"/>
        <end position="331"/>
    </location>
</feature>
<dbReference type="SUPFAM" id="SSF81301">
    <property type="entry name" value="Nucleotidyltransferase"/>
    <property type="match status" value="1"/>
</dbReference>
<dbReference type="CDD" id="cd05402">
    <property type="entry name" value="NT_PAP_TUTase"/>
    <property type="match status" value="1"/>
</dbReference>
<sequence length="430" mass="48310">MSLETLSETPTSTADPPQNENPLPQPSKRSIRLARRREWKARFDPVVPPSGPPLPQYVPMPELQLACPLSYNTEIQSFIDHPTFAATEVNYPRIEAIRCLLEDLVLRCVPSATGVALFGSACSTVMTPNSDLDFSIVLKTPTDSPSEILRLVRDEMRKGGPFTQDDYIPSARKPVTKCHIFHQVWNADQVDATAQDAPILFDIAVDHYLGVMNSQLIRTYCECDPRVRPFLLLIKKWTKAYNVADASMSRLASYSWSLTGLCFLQMVEPPIVPNLQSETYITASDQSLVEDHEYEDGIVRFSKDTAPWHSRQPNLLPNPSDPLQTTSPRPHNPSSVASLFVSYIDYMCHHYTNLHCMSVKHGGLVVTESIKHLLEETERPPRFVILDPFQKKRNPGVSVGRTSFIKTPLEETVAKIKSGISFVELISPPR</sequence>
<feature type="region of interest" description="Disordered" evidence="1">
    <location>
        <begin position="309"/>
        <end position="331"/>
    </location>
</feature>
<evidence type="ECO:0000313" key="3">
    <source>
        <dbReference type="EMBL" id="KAK2950279.1"/>
    </source>
</evidence>
<dbReference type="PANTHER" id="PTHR12271:SF40">
    <property type="entry name" value="POLY(A) RNA POLYMERASE GLD2"/>
    <property type="match status" value="1"/>
</dbReference>
<feature type="region of interest" description="Disordered" evidence="1">
    <location>
        <begin position="1"/>
        <end position="30"/>
    </location>
</feature>
<dbReference type="Proteomes" id="UP001281761">
    <property type="component" value="Unassembled WGS sequence"/>
</dbReference>
<dbReference type="SUPFAM" id="SSF81631">
    <property type="entry name" value="PAP/OAS1 substrate-binding domain"/>
    <property type="match status" value="1"/>
</dbReference>
<feature type="compositionally biased region" description="Low complexity" evidence="1">
    <location>
        <begin position="1"/>
        <end position="13"/>
    </location>
</feature>
<gene>
    <name evidence="3" type="ORF">BLNAU_14771</name>
</gene>
<feature type="domain" description="Poly(A) RNA polymerase mitochondrial-like central palm" evidence="2">
    <location>
        <begin position="86"/>
        <end position="221"/>
    </location>
</feature>
<dbReference type="EMBL" id="JARBJD010000139">
    <property type="protein sequence ID" value="KAK2950279.1"/>
    <property type="molecule type" value="Genomic_DNA"/>
</dbReference>
<dbReference type="Gene3D" id="3.30.460.10">
    <property type="entry name" value="Beta Polymerase, domain 2"/>
    <property type="match status" value="1"/>
</dbReference>
<evidence type="ECO:0000259" key="2">
    <source>
        <dbReference type="Pfam" id="PF22600"/>
    </source>
</evidence>
<dbReference type="PANTHER" id="PTHR12271">
    <property type="entry name" value="POLY A POLYMERASE CID PAP -RELATED"/>
    <property type="match status" value="1"/>
</dbReference>
<protein>
    <recommendedName>
        <fullName evidence="2">Poly(A) RNA polymerase mitochondrial-like central palm domain-containing protein</fullName>
    </recommendedName>
</protein>
<name>A0ABQ9XFS9_9EUKA</name>
<accession>A0ABQ9XFS9</accession>
<keyword evidence="4" id="KW-1185">Reference proteome</keyword>
<proteinExistence type="predicted"/>
<organism evidence="3 4">
    <name type="scientific">Blattamonas nauphoetae</name>
    <dbReference type="NCBI Taxonomy" id="2049346"/>
    <lineage>
        <taxon>Eukaryota</taxon>
        <taxon>Metamonada</taxon>
        <taxon>Preaxostyla</taxon>
        <taxon>Oxymonadida</taxon>
        <taxon>Blattamonas</taxon>
    </lineage>
</organism>
<evidence type="ECO:0000256" key="1">
    <source>
        <dbReference type="SAM" id="MobiDB-lite"/>
    </source>
</evidence>
<dbReference type="Pfam" id="PF22600">
    <property type="entry name" value="MTPAP-like_central"/>
    <property type="match status" value="1"/>
</dbReference>
<reference evidence="3 4" key="1">
    <citation type="journal article" date="2022" name="bioRxiv">
        <title>Genomics of Preaxostyla Flagellates Illuminates Evolutionary Transitions and the Path Towards Mitochondrial Loss.</title>
        <authorList>
            <person name="Novak L.V.F."/>
            <person name="Treitli S.C."/>
            <person name="Pyrih J."/>
            <person name="Halakuc P."/>
            <person name="Pipaliya S.V."/>
            <person name="Vacek V."/>
            <person name="Brzon O."/>
            <person name="Soukal P."/>
            <person name="Eme L."/>
            <person name="Dacks J.B."/>
            <person name="Karnkowska A."/>
            <person name="Elias M."/>
            <person name="Hampl V."/>
        </authorList>
    </citation>
    <scope>NUCLEOTIDE SEQUENCE [LARGE SCALE GENOMIC DNA]</scope>
    <source>
        <strain evidence="3">NAU3</strain>
        <tissue evidence="3">Gut</tissue>
    </source>
</reference>
<dbReference type="Gene3D" id="1.10.1410.10">
    <property type="match status" value="1"/>
</dbReference>
<dbReference type="InterPro" id="IPR043519">
    <property type="entry name" value="NT_sf"/>
</dbReference>